<comment type="caution">
    <text evidence="2">The sequence shown here is derived from an EMBL/GenBank/DDBJ whole genome shotgun (WGS) entry which is preliminary data.</text>
</comment>
<dbReference type="AlphaFoldDB" id="A0ABD5PN11"/>
<dbReference type="EMBL" id="JBHSFA010000004">
    <property type="protein sequence ID" value="MFC4541924.1"/>
    <property type="molecule type" value="Genomic_DNA"/>
</dbReference>
<organism evidence="2 3">
    <name type="scientific">Halosolutus amylolyticus</name>
    <dbReference type="NCBI Taxonomy" id="2932267"/>
    <lineage>
        <taxon>Archaea</taxon>
        <taxon>Methanobacteriati</taxon>
        <taxon>Methanobacteriota</taxon>
        <taxon>Stenosarchaea group</taxon>
        <taxon>Halobacteria</taxon>
        <taxon>Halobacteriales</taxon>
        <taxon>Natrialbaceae</taxon>
        <taxon>Halosolutus</taxon>
    </lineage>
</organism>
<proteinExistence type="predicted"/>
<accession>A0ABD5PN11</accession>
<dbReference type="PROSITE" id="PS51318">
    <property type="entry name" value="TAT"/>
    <property type="match status" value="1"/>
</dbReference>
<feature type="compositionally biased region" description="Basic and acidic residues" evidence="1">
    <location>
        <begin position="219"/>
        <end position="231"/>
    </location>
</feature>
<feature type="region of interest" description="Disordered" evidence="1">
    <location>
        <begin position="310"/>
        <end position="332"/>
    </location>
</feature>
<gene>
    <name evidence="2" type="ORF">ACFO5R_08285</name>
</gene>
<dbReference type="Proteomes" id="UP001595898">
    <property type="component" value="Unassembled WGS sequence"/>
</dbReference>
<name>A0ABD5PN11_9EURY</name>
<protein>
    <submittedName>
        <fullName evidence="2">SipW-dependent-type signal peptide-containing protein</fullName>
    </submittedName>
</protein>
<sequence>MTEQPNSNPVSRRNVLGALGAIGVGGALAGAGTSAFFSDKETFEGNELVAGELDLKLDWEEHYSDWSEDELKDVGDWSMEPGDGLFGFPSTAPTAEQSVFVENEQQFMKNTAIEAFPDQTKTTNVETAIEKDHYDAQRQDLDDEICDLKADLDYVLSHPYRTRGTFGGDPNPQTTKPGDPLINISDVKPGDFGELTLSFHLCGNPGYVWLTGNLVDANENGHTEPERKDPDEITDDDPDVDGEYVELLDEIRASFWYDTGIDGEYGADLDDKDLGEGSNIFATTGESLLPLSGSLRSVLRALENEMFLLDPKPVSNGEDKNGGNDGDTVRKVSGWIDEDTDGIDETIVTGTNDRFGGARNYQCADYEERLERFEPGNIVGSEVLNPDNAPIEPGMEYGGCTTITVDSVDPDDENGNITLSSDGPVIIVSVKGGPNGEQVYVFDEPVVLDGAEFTTPGDHGISNVDVCCLLDGDDGDNGHDNGKRRCFENSTTAYIGFEWWLPVDHANEIQGDSVAFDIGFYTEQCRHNDGSGMDREEKSDQPT</sequence>
<evidence type="ECO:0000313" key="3">
    <source>
        <dbReference type="Proteomes" id="UP001595898"/>
    </source>
</evidence>
<dbReference type="InterPro" id="IPR023833">
    <property type="entry name" value="Signal_pept_SipW-depend-type"/>
</dbReference>
<reference evidence="2 3" key="1">
    <citation type="journal article" date="2019" name="Int. J. Syst. Evol. Microbiol.">
        <title>The Global Catalogue of Microorganisms (GCM) 10K type strain sequencing project: providing services to taxonomists for standard genome sequencing and annotation.</title>
        <authorList>
            <consortium name="The Broad Institute Genomics Platform"/>
            <consortium name="The Broad Institute Genome Sequencing Center for Infectious Disease"/>
            <person name="Wu L."/>
            <person name="Ma J."/>
        </authorList>
    </citation>
    <scope>NUCLEOTIDE SEQUENCE [LARGE SCALE GENOMIC DNA]</scope>
    <source>
        <strain evidence="2 3">WLHS5</strain>
    </source>
</reference>
<evidence type="ECO:0000313" key="2">
    <source>
        <dbReference type="EMBL" id="MFC4541924.1"/>
    </source>
</evidence>
<dbReference type="InterPro" id="IPR006311">
    <property type="entry name" value="TAT_signal"/>
</dbReference>
<keyword evidence="3" id="KW-1185">Reference proteome</keyword>
<evidence type="ECO:0000256" key="1">
    <source>
        <dbReference type="SAM" id="MobiDB-lite"/>
    </source>
</evidence>
<dbReference type="NCBIfam" id="TIGR04088">
    <property type="entry name" value="cognate_SipW"/>
    <property type="match status" value="1"/>
</dbReference>
<feature type="compositionally biased region" description="Basic and acidic residues" evidence="1">
    <location>
        <begin position="317"/>
        <end position="330"/>
    </location>
</feature>
<feature type="region of interest" description="Disordered" evidence="1">
    <location>
        <begin position="219"/>
        <end position="240"/>
    </location>
</feature>